<name>A0A2P5B7I6_PARAD</name>
<organism evidence="1 2">
    <name type="scientific">Parasponia andersonii</name>
    <name type="common">Sponia andersonii</name>
    <dbReference type="NCBI Taxonomy" id="3476"/>
    <lineage>
        <taxon>Eukaryota</taxon>
        <taxon>Viridiplantae</taxon>
        <taxon>Streptophyta</taxon>
        <taxon>Embryophyta</taxon>
        <taxon>Tracheophyta</taxon>
        <taxon>Spermatophyta</taxon>
        <taxon>Magnoliopsida</taxon>
        <taxon>eudicotyledons</taxon>
        <taxon>Gunneridae</taxon>
        <taxon>Pentapetalae</taxon>
        <taxon>rosids</taxon>
        <taxon>fabids</taxon>
        <taxon>Rosales</taxon>
        <taxon>Cannabaceae</taxon>
        <taxon>Parasponia</taxon>
    </lineage>
</organism>
<comment type="caution">
    <text evidence="1">The sequence shown here is derived from an EMBL/GenBank/DDBJ whole genome shotgun (WGS) entry which is preliminary data.</text>
</comment>
<evidence type="ECO:0000313" key="2">
    <source>
        <dbReference type="Proteomes" id="UP000237105"/>
    </source>
</evidence>
<dbReference type="Proteomes" id="UP000237105">
    <property type="component" value="Unassembled WGS sequence"/>
</dbReference>
<accession>A0A2P5B7I6</accession>
<keyword evidence="2" id="KW-1185">Reference proteome</keyword>
<dbReference type="AlphaFoldDB" id="A0A2P5B7I6"/>
<dbReference type="EMBL" id="JXTB01000344">
    <property type="protein sequence ID" value="PON44748.1"/>
    <property type="molecule type" value="Genomic_DNA"/>
</dbReference>
<evidence type="ECO:0000313" key="1">
    <source>
        <dbReference type="EMBL" id="PON44748.1"/>
    </source>
</evidence>
<reference evidence="2" key="1">
    <citation type="submission" date="2016-06" db="EMBL/GenBank/DDBJ databases">
        <title>Parallel loss of symbiosis genes in relatives of nitrogen-fixing non-legume Parasponia.</title>
        <authorList>
            <person name="Van Velzen R."/>
            <person name="Holmer R."/>
            <person name="Bu F."/>
            <person name="Rutten L."/>
            <person name="Van Zeijl A."/>
            <person name="Liu W."/>
            <person name="Santuari L."/>
            <person name="Cao Q."/>
            <person name="Sharma T."/>
            <person name="Shen D."/>
            <person name="Roswanjaya Y."/>
            <person name="Wardhani T."/>
            <person name="Kalhor M.S."/>
            <person name="Jansen J."/>
            <person name="Van den Hoogen J."/>
            <person name="Gungor B."/>
            <person name="Hartog M."/>
            <person name="Hontelez J."/>
            <person name="Verver J."/>
            <person name="Yang W.-C."/>
            <person name="Schijlen E."/>
            <person name="Repin R."/>
            <person name="Schilthuizen M."/>
            <person name="Schranz E."/>
            <person name="Heidstra R."/>
            <person name="Miyata K."/>
            <person name="Fedorova E."/>
            <person name="Kohlen W."/>
            <person name="Bisseling T."/>
            <person name="Smit S."/>
            <person name="Geurts R."/>
        </authorList>
    </citation>
    <scope>NUCLEOTIDE SEQUENCE [LARGE SCALE GENOMIC DNA]</scope>
    <source>
        <strain evidence="2">cv. WU1-14</strain>
    </source>
</reference>
<protein>
    <submittedName>
        <fullName evidence="1">Uncharacterized protein</fullName>
    </submittedName>
</protein>
<sequence>MWEKGLNLDRLQELKLLKLFLGQRE</sequence>
<proteinExistence type="predicted"/>
<gene>
    <name evidence="1" type="ORF">PanWU01x14_264370</name>
</gene>